<dbReference type="PANTHER" id="PTHR30154:SF34">
    <property type="entry name" value="TRANSCRIPTIONAL REGULATOR AZLB"/>
    <property type="match status" value="1"/>
</dbReference>
<dbReference type="InterPro" id="IPR036390">
    <property type="entry name" value="WH_DNA-bd_sf"/>
</dbReference>
<proteinExistence type="predicted"/>
<keyword evidence="1" id="KW-0805">Transcription regulation</keyword>
<dbReference type="InterPro" id="IPR011991">
    <property type="entry name" value="ArsR-like_HTH"/>
</dbReference>
<keyword evidence="3" id="KW-0804">Transcription</keyword>
<dbReference type="Proteomes" id="UP000622890">
    <property type="component" value="Unassembled WGS sequence"/>
</dbReference>
<evidence type="ECO:0000259" key="4">
    <source>
        <dbReference type="PROSITE" id="PS50956"/>
    </source>
</evidence>
<dbReference type="SUPFAM" id="SSF46785">
    <property type="entry name" value="Winged helix' DNA-binding domain"/>
    <property type="match status" value="1"/>
</dbReference>
<reference evidence="5" key="1">
    <citation type="submission" date="2021-01" db="EMBL/GenBank/DDBJ databases">
        <title>Genome sequence of strain Noviherbaspirillum sp. DKR-6.</title>
        <authorList>
            <person name="Chaudhary D.K."/>
        </authorList>
    </citation>
    <scope>NUCLEOTIDE SEQUENCE</scope>
    <source>
        <strain evidence="5">DKR-6</strain>
    </source>
</reference>
<dbReference type="InterPro" id="IPR011008">
    <property type="entry name" value="Dimeric_a/b-barrel"/>
</dbReference>
<dbReference type="PROSITE" id="PS50956">
    <property type="entry name" value="HTH_ASNC_2"/>
    <property type="match status" value="1"/>
</dbReference>
<dbReference type="GO" id="GO:0043200">
    <property type="term" value="P:response to amino acid"/>
    <property type="evidence" value="ECO:0007669"/>
    <property type="project" value="TreeGrafter"/>
</dbReference>
<dbReference type="SMART" id="SM00344">
    <property type="entry name" value="HTH_ASNC"/>
    <property type="match status" value="1"/>
</dbReference>
<dbReference type="Gene3D" id="3.30.70.920">
    <property type="match status" value="1"/>
</dbReference>
<dbReference type="Pfam" id="PF01037">
    <property type="entry name" value="AsnC_trans_reg"/>
    <property type="match status" value="1"/>
</dbReference>
<keyword evidence="2" id="KW-0238">DNA-binding</keyword>
<evidence type="ECO:0000313" key="6">
    <source>
        <dbReference type="Proteomes" id="UP000622890"/>
    </source>
</evidence>
<dbReference type="InterPro" id="IPR000485">
    <property type="entry name" value="AsnC-type_HTH_dom"/>
</dbReference>
<dbReference type="PANTHER" id="PTHR30154">
    <property type="entry name" value="LEUCINE-RESPONSIVE REGULATORY PROTEIN"/>
    <property type="match status" value="1"/>
</dbReference>
<evidence type="ECO:0000313" key="5">
    <source>
        <dbReference type="EMBL" id="MBK4737421.1"/>
    </source>
</evidence>
<keyword evidence="6" id="KW-1185">Reference proteome</keyword>
<dbReference type="InterPro" id="IPR019887">
    <property type="entry name" value="Tscrpt_reg_AsnC/Lrp_C"/>
</dbReference>
<dbReference type="GO" id="GO:0006355">
    <property type="term" value="P:regulation of DNA-templated transcription"/>
    <property type="evidence" value="ECO:0007669"/>
    <property type="project" value="UniProtKB-ARBA"/>
</dbReference>
<accession>A0A934SYL5</accession>
<evidence type="ECO:0000256" key="2">
    <source>
        <dbReference type="ARBA" id="ARBA00023125"/>
    </source>
</evidence>
<name>A0A934SYL5_9BURK</name>
<dbReference type="Gene3D" id="1.10.10.10">
    <property type="entry name" value="Winged helix-like DNA-binding domain superfamily/Winged helix DNA-binding domain"/>
    <property type="match status" value="1"/>
</dbReference>
<protein>
    <submittedName>
        <fullName evidence="5">Lrp/AsnC family transcriptional regulator</fullName>
    </submittedName>
</protein>
<dbReference type="RefSeq" id="WP_200595707.1">
    <property type="nucleotide sequence ID" value="NZ_JAEPBG010000012.1"/>
</dbReference>
<dbReference type="GO" id="GO:0043565">
    <property type="term" value="F:sequence-specific DNA binding"/>
    <property type="evidence" value="ECO:0007669"/>
    <property type="project" value="InterPro"/>
</dbReference>
<evidence type="ECO:0000256" key="1">
    <source>
        <dbReference type="ARBA" id="ARBA00023015"/>
    </source>
</evidence>
<dbReference type="SUPFAM" id="SSF54909">
    <property type="entry name" value="Dimeric alpha+beta barrel"/>
    <property type="match status" value="1"/>
</dbReference>
<dbReference type="InterPro" id="IPR036388">
    <property type="entry name" value="WH-like_DNA-bd_sf"/>
</dbReference>
<dbReference type="GO" id="GO:0005829">
    <property type="term" value="C:cytosol"/>
    <property type="evidence" value="ECO:0007669"/>
    <property type="project" value="TreeGrafter"/>
</dbReference>
<sequence>MTRFRQLDKVDRKLLNLLQKNNRMSTSELAAKVHVSQPTCLRRIRELHEAGIIGSDVALIDPFALGYGMMAFLEVSLNNQSDEQMKEFEARMNGEAEVMQCYFVSGDFDYFLVVHVLDMDAYYQFVRRVISGSGNVRHFQSRFPMKRAKFTTRITFDEKAETVTVKAAKGERR</sequence>
<organism evidence="5 6">
    <name type="scientific">Noviherbaspirillum pedocola</name>
    <dbReference type="NCBI Taxonomy" id="2801341"/>
    <lineage>
        <taxon>Bacteria</taxon>
        <taxon>Pseudomonadati</taxon>
        <taxon>Pseudomonadota</taxon>
        <taxon>Betaproteobacteria</taxon>
        <taxon>Burkholderiales</taxon>
        <taxon>Oxalobacteraceae</taxon>
        <taxon>Noviherbaspirillum</taxon>
    </lineage>
</organism>
<dbReference type="Pfam" id="PF13412">
    <property type="entry name" value="HTH_24"/>
    <property type="match status" value="1"/>
</dbReference>
<dbReference type="InterPro" id="IPR019888">
    <property type="entry name" value="Tscrpt_reg_AsnC-like"/>
</dbReference>
<dbReference type="EMBL" id="JAEPBG010000012">
    <property type="protein sequence ID" value="MBK4737421.1"/>
    <property type="molecule type" value="Genomic_DNA"/>
</dbReference>
<comment type="caution">
    <text evidence="5">The sequence shown here is derived from an EMBL/GenBank/DDBJ whole genome shotgun (WGS) entry which is preliminary data.</text>
</comment>
<feature type="domain" description="HTH asnC-type" evidence="4">
    <location>
        <begin position="7"/>
        <end position="68"/>
    </location>
</feature>
<evidence type="ECO:0000256" key="3">
    <source>
        <dbReference type="ARBA" id="ARBA00023163"/>
    </source>
</evidence>
<gene>
    <name evidence="5" type="ORF">JJB74_22610</name>
</gene>
<dbReference type="CDD" id="cd00090">
    <property type="entry name" value="HTH_ARSR"/>
    <property type="match status" value="1"/>
</dbReference>
<dbReference type="PRINTS" id="PR00033">
    <property type="entry name" value="HTHASNC"/>
</dbReference>
<dbReference type="AlphaFoldDB" id="A0A934SYL5"/>